<name>A0ABS8D6L8_9NEIS</name>
<dbReference type="PROSITE" id="PS51084">
    <property type="entry name" value="HIT_2"/>
    <property type="match status" value="1"/>
</dbReference>
<evidence type="ECO:0000256" key="1">
    <source>
        <dbReference type="PROSITE-ProRule" id="PRU00464"/>
    </source>
</evidence>
<feature type="short sequence motif" description="Histidine triad motif" evidence="1">
    <location>
        <begin position="97"/>
        <end position="101"/>
    </location>
</feature>
<sequence length="110" mass="11971">MSDCIFCKIVDGNIPAKKVYEDNDMIAFHDIRPAAKVHILIIPKLHISSLLEVNDSHQELLGKMMAKVPVLAKELGLNDGFKTNINTGLAGGQEVFHLHVHVYGGGPASN</sequence>
<comment type="caution">
    <text evidence="3">The sequence shown here is derived from an EMBL/GenBank/DDBJ whole genome shotgun (WGS) entry which is preliminary data.</text>
</comment>
<protein>
    <submittedName>
        <fullName evidence="3">Histidine triad nucleotide-binding protein</fullName>
    </submittedName>
</protein>
<dbReference type="SUPFAM" id="SSF54197">
    <property type="entry name" value="HIT-like"/>
    <property type="match status" value="1"/>
</dbReference>
<evidence type="ECO:0000259" key="2">
    <source>
        <dbReference type="PROSITE" id="PS51084"/>
    </source>
</evidence>
<dbReference type="EMBL" id="JAJBZT010000004">
    <property type="protein sequence ID" value="MCB6183658.1"/>
    <property type="molecule type" value="Genomic_DNA"/>
</dbReference>
<organism evidence="3 4">
    <name type="scientific">Leeia speluncae</name>
    <dbReference type="NCBI Taxonomy" id="2884804"/>
    <lineage>
        <taxon>Bacteria</taxon>
        <taxon>Pseudomonadati</taxon>
        <taxon>Pseudomonadota</taxon>
        <taxon>Betaproteobacteria</taxon>
        <taxon>Neisseriales</taxon>
        <taxon>Leeiaceae</taxon>
        <taxon>Leeia</taxon>
    </lineage>
</organism>
<keyword evidence="4" id="KW-1185">Reference proteome</keyword>
<accession>A0ABS8D6L8</accession>
<reference evidence="3" key="1">
    <citation type="submission" date="2021-10" db="EMBL/GenBank/DDBJ databases">
        <title>The complete genome sequence of Leeia sp. TBRC 13508.</title>
        <authorList>
            <person name="Charoenyingcharoen P."/>
            <person name="Yukphan P."/>
        </authorList>
    </citation>
    <scope>NUCLEOTIDE SEQUENCE</scope>
    <source>
        <strain evidence="3">TBRC 13508</strain>
    </source>
</reference>
<dbReference type="Proteomes" id="UP001165395">
    <property type="component" value="Unassembled WGS sequence"/>
</dbReference>
<dbReference type="PRINTS" id="PR00332">
    <property type="entry name" value="HISTRIAD"/>
</dbReference>
<gene>
    <name evidence="3" type="ORF">LIN78_08860</name>
</gene>
<evidence type="ECO:0000313" key="3">
    <source>
        <dbReference type="EMBL" id="MCB6183658.1"/>
    </source>
</evidence>
<dbReference type="PANTHER" id="PTHR23089">
    <property type="entry name" value="HISTIDINE TRIAD HIT PROTEIN"/>
    <property type="match status" value="1"/>
</dbReference>
<proteinExistence type="predicted"/>
<evidence type="ECO:0000313" key="4">
    <source>
        <dbReference type="Proteomes" id="UP001165395"/>
    </source>
</evidence>
<dbReference type="InterPro" id="IPR036265">
    <property type="entry name" value="HIT-like_sf"/>
</dbReference>
<dbReference type="CDD" id="cd01276">
    <property type="entry name" value="PKCI_related"/>
    <property type="match status" value="1"/>
</dbReference>
<dbReference type="RefSeq" id="WP_227180437.1">
    <property type="nucleotide sequence ID" value="NZ_JAJBZT010000004.1"/>
</dbReference>
<dbReference type="InterPro" id="IPR011146">
    <property type="entry name" value="HIT-like"/>
</dbReference>
<feature type="domain" description="HIT" evidence="2">
    <location>
        <begin position="5"/>
        <end position="110"/>
    </location>
</feature>
<dbReference type="Pfam" id="PF11969">
    <property type="entry name" value="DcpS_C"/>
    <property type="match status" value="1"/>
</dbReference>
<dbReference type="InterPro" id="IPR001310">
    <property type="entry name" value="Histidine_triad_HIT"/>
</dbReference>
<dbReference type="Gene3D" id="3.30.428.10">
    <property type="entry name" value="HIT-like"/>
    <property type="match status" value="1"/>
</dbReference>